<reference evidence="3 4" key="1">
    <citation type="journal article" date="2018" name="Microbiome">
        <title>Fine metagenomic profile of the Mediterranean stratified and mixed water columns revealed by assembly and recruitment.</title>
        <authorList>
            <person name="Haro-Moreno J.M."/>
            <person name="Lopez-Perez M."/>
            <person name="De La Torre J.R."/>
            <person name="Picazo A."/>
            <person name="Camacho A."/>
            <person name="Rodriguez-Valera F."/>
        </authorList>
    </citation>
    <scope>NUCLEOTIDE SEQUENCE [LARGE SCALE GENOMIC DNA]</scope>
    <source>
        <strain evidence="3">MED-G55</strain>
    </source>
</reference>
<protein>
    <submittedName>
        <fullName evidence="3">YmdB family metallophosphoesterase</fullName>
    </submittedName>
</protein>
<dbReference type="PIRSF" id="PIRSF004789">
    <property type="entry name" value="DR1281"/>
    <property type="match status" value="1"/>
</dbReference>
<evidence type="ECO:0000256" key="2">
    <source>
        <dbReference type="PIRSR" id="PIRSR004789-51"/>
    </source>
</evidence>
<dbReference type="SUPFAM" id="SSF56300">
    <property type="entry name" value="Metallo-dependent phosphatases"/>
    <property type="match status" value="1"/>
</dbReference>
<evidence type="ECO:0000313" key="4">
    <source>
        <dbReference type="Proteomes" id="UP000252132"/>
    </source>
</evidence>
<dbReference type="Proteomes" id="UP000252132">
    <property type="component" value="Unassembled WGS sequence"/>
</dbReference>
<feature type="binding site" evidence="2">
    <location>
        <position position="180"/>
    </location>
    <ligand>
        <name>Fe cation</name>
        <dbReference type="ChEBI" id="CHEBI:24875"/>
        <label>1</label>
    </ligand>
</feature>
<sequence length="267" mass="28606">MKILFLGDIVGRAAREAVIDELPALRRDMDIDFVVVNGENAAGGFGITETIANSLFDAGADVITLGNHAWDQRETLTHIDREPRLLRPANFPANTPGKGAGLFTTEKGQQVLIITVQGQLFMETLEDPFAAVEGELAACPLGEATDAVIVEIHGEASSEKMAMGHFCDGRASLVVGTHTHVPTADVQIFENGTAYQTDAGMCGDYDSVIGMEKEEPMRRFMTKMRGGPFKPAMGAVTLCGLMVETGPDGLAFSAKPFRYGGRLEQAV</sequence>
<gene>
    <name evidence="3" type="ORF">DBW69_05440</name>
</gene>
<dbReference type="EMBL" id="QOQF01000022">
    <property type="protein sequence ID" value="RCL76377.1"/>
    <property type="molecule type" value="Genomic_DNA"/>
</dbReference>
<keyword evidence="2" id="KW-0479">Metal-binding</keyword>
<feature type="binding site" evidence="2">
    <location>
        <position position="8"/>
    </location>
    <ligand>
        <name>Fe cation</name>
        <dbReference type="ChEBI" id="CHEBI:24875"/>
        <label>1</label>
    </ligand>
</feature>
<feature type="binding site" evidence="2">
    <location>
        <position position="178"/>
    </location>
    <ligand>
        <name>Fe cation</name>
        <dbReference type="ChEBI" id="CHEBI:24875"/>
        <label>2</label>
    </ligand>
</feature>
<dbReference type="Pfam" id="PF13277">
    <property type="entry name" value="YmdB"/>
    <property type="match status" value="1"/>
</dbReference>
<feature type="active site" description="Proton donor" evidence="1">
    <location>
        <position position="68"/>
    </location>
</feature>
<dbReference type="PANTHER" id="PTHR36303:SF1">
    <property type="entry name" value="2',3'-CYCLIC-NUCLEOTIDE 2'-PHOSPHODIESTERASE"/>
    <property type="match status" value="1"/>
</dbReference>
<feature type="binding site" evidence="2">
    <location>
        <position position="39"/>
    </location>
    <ligand>
        <name>Fe cation</name>
        <dbReference type="ChEBI" id="CHEBI:24875"/>
        <label>1</label>
    </ligand>
</feature>
<dbReference type="Gene3D" id="3.60.21.10">
    <property type="match status" value="1"/>
</dbReference>
<dbReference type="GO" id="GO:0046872">
    <property type="term" value="F:metal ion binding"/>
    <property type="evidence" value="ECO:0007669"/>
    <property type="project" value="UniProtKB-KW"/>
</dbReference>
<evidence type="ECO:0000256" key="1">
    <source>
        <dbReference type="PIRSR" id="PIRSR004789-50"/>
    </source>
</evidence>
<organism evidence="3 4">
    <name type="scientific">PS1 clade bacterium</name>
    <dbReference type="NCBI Taxonomy" id="2175152"/>
    <lineage>
        <taxon>Bacteria</taxon>
        <taxon>Pseudomonadati</taxon>
        <taxon>Pseudomonadota</taxon>
        <taxon>Alphaproteobacteria</taxon>
        <taxon>PS1 clade</taxon>
    </lineage>
</organism>
<feature type="binding site" evidence="2">
    <location>
        <position position="39"/>
    </location>
    <ligand>
        <name>Fe cation</name>
        <dbReference type="ChEBI" id="CHEBI:24875"/>
        <label>2</label>
    </ligand>
</feature>
<proteinExistence type="predicted"/>
<feature type="binding site" evidence="2">
    <location>
        <position position="40"/>
    </location>
    <ligand>
        <name>Fe cation</name>
        <dbReference type="ChEBI" id="CHEBI:24875"/>
        <label>1</label>
    </ligand>
</feature>
<evidence type="ECO:0000313" key="3">
    <source>
        <dbReference type="EMBL" id="RCL76377.1"/>
    </source>
</evidence>
<dbReference type="PANTHER" id="PTHR36303">
    <property type="entry name" value="2',3'-CYCLIC-NUCLEOTIDE 2'-PHOSPHODIESTERASE"/>
    <property type="match status" value="1"/>
</dbReference>
<dbReference type="GO" id="GO:0004113">
    <property type="term" value="F:2',3'-cyclic-nucleotide 3'-phosphodiesterase activity"/>
    <property type="evidence" value="ECO:0007669"/>
    <property type="project" value="TreeGrafter"/>
</dbReference>
<feature type="binding site" evidence="2">
    <location>
        <position position="153"/>
    </location>
    <ligand>
        <name>Fe cation</name>
        <dbReference type="ChEBI" id="CHEBI:24875"/>
        <label>2</label>
    </ligand>
</feature>
<comment type="caution">
    <text evidence="3">The sequence shown here is derived from an EMBL/GenBank/DDBJ whole genome shotgun (WGS) entry which is preliminary data.</text>
</comment>
<name>A0A368DX23_9PROT</name>
<accession>A0A368DX23</accession>
<dbReference type="InterPro" id="IPR029052">
    <property type="entry name" value="Metallo-depent_PP-like"/>
</dbReference>
<dbReference type="AlphaFoldDB" id="A0A368DX23"/>
<feature type="binding site" evidence="2">
    <location>
        <position position="67"/>
    </location>
    <ligand>
        <name>Fe cation</name>
        <dbReference type="ChEBI" id="CHEBI:24875"/>
        <label>2</label>
    </ligand>
</feature>
<dbReference type="InterPro" id="IPR005235">
    <property type="entry name" value="YmdB-like"/>
</dbReference>